<feature type="domain" description="ABC3 transporter permease C-terminal" evidence="7">
    <location>
        <begin position="292"/>
        <end position="410"/>
    </location>
</feature>
<accession>A0A918K3X1</accession>
<evidence type="ECO:0000313" key="10">
    <source>
        <dbReference type="Proteomes" id="UP000626148"/>
    </source>
</evidence>
<comment type="caution">
    <text evidence="9">The sequence shown here is derived from an EMBL/GenBank/DDBJ whole genome shotgun (WGS) entry which is preliminary data.</text>
</comment>
<evidence type="ECO:0000259" key="8">
    <source>
        <dbReference type="Pfam" id="PF12704"/>
    </source>
</evidence>
<dbReference type="AlphaFoldDB" id="A0A918K3X1"/>
<dbReference type="GO" id="GO:0005886">
    <property type="term" value="C:plasma membrane"/>
    <property type="evidence" value="ECO:0007669"/>
    <property type="project" value="UniProtKB-SubCell"/>
</dbReference>
<dbReference type="InterPro" id="IPR051125">
    <property type="entry name" value="ABC-4/HrtB_transporter"/>
</dbReference>
<dbReference type="PANTHER" id="PTHR43738:SF2">
    <property type="entry name" value="ABC TRANSPORTER PERMEASE"/>
    <property type="match status" value="1"/>
</dbReference>
<feature type="transmembrane region" description="Helical" evidence="6">
    <location>
        <begin position="16"/>
        <end position="35"/>
    </location>
</feature>
<keyword evidence="5 6" id="KW-0472">Membrane</keyword>
<gene>
    <name evidence="9" type="ORF">GCM10007392_12500</name>
</gene>
<dbReference type="InterPro" id="IPR025857">
    <property type="entry name" value="MacB_PCD"/>
</dbReference>
<feature type="transmembrane region" description="Helical" evidence="6">
    <location>
        <begin position="334"/>
        <end position="363"/>
    </location>
</feature>
<reference evidence="9" key="1">
    <citation type="journal article" date="2014" name="Int. J. Syst. Evol. Microbiol.">
        <title>Complete genome sequence of Corynebacterium casei LMG S-19264T (=DSM 44701T), isolated from a smear-ripened cheese.</title>
        <authorList>
            <consortium name="US DOE Joint Genome Institute (JGI-PGF)"/>
            <person name="Walter F."/>
            <person name="Albersmeier A."/>
            <person name="Kalinowski J."/>
            <person name="Ruckert C."/>
        </authorList>
    </citation>
    <scope>NUCLEOTIDE SEQUENCE</scope>
    <source>
        <strain evidence="9">KCTC 22169</strain>
    </source>
</reference>
<protein>
    <recommendedName>
        <fullName evidence="11">ABC transport system permease protein</fullName>
    </recommendedName>
</protein>
<sequence length="419" mass="45847">MNWLSLALHSLWNRRATAILTVFMVALSLCMLLTVDRVRQDTRSSFANTLSGTDLIVGGRTGGLNLLLYTVFRIGNATNNISWQTYQDIRANDAVAWTVPISLGDSHQGFRVLGTTNDYFDHYQYGRKQPLELAEGRAFEGVYEAVLGAEVAETLGYEPGREIVVSHGLGRTSFENHDDKPFTVVGILEPTGTPVDRTLHVPLEGITAMHVDWQAGVKVPGLNISADEALERDLTPESITATLVGMKSRIQTFQFQRRINEYRQEPLSAIIPGATLQQLWQMIAIAENALIAVSAMVVVTGMMGMVTVILAGLNERRREMAILRALGARPPHILGLLVLESGFYGVIGLVLGLAVHWGLMAVAGLWVQPAYGIELTVGWPEPTLLIALAVFLTISFLVGLVPGWKAYRQSLSDGLTART</sequence>
<evidence type="ECO:0000259" key="7">
    <source>
        <dbReference type="Pfam" id="PF02687"/>
    </source>
</evidence>
<feature type="transmembrane region" description="Helical" evidence="6">
    <location>
        <begin position="266"/>
        <end position="283"/>
    </location>
</feature>
<evidence type="ECO:0000256" key="6">
    <source>
        <dbReference type="SAM" id="Phobius"/>
    </source>
</evidence>
<evidence type="ECO:0008006" key="11">
    <source>
        <dbReference type="Google" id="ProtNLM"/>
    </source>
</evidence>
<feature type="transmembrane region" description="Helical" evidence="6">
    <location>
        <begin position="289"/>
        <end position="313"/>
    </location>
</feature>
<evidence type="ECO:0000256" key="5">
    <source>
        <dbReference type="ARBA" id="ARBA00023136"/>
    </source>
</evidence>
<organism evidence="9 10">
    <name type="scientific">Saccharospirillum salsuginis</name>
    <dbReference type="NCBI Taxonomy" id="418750"/>
    <lineage>
        <taxon>Bacteria</taxon>
        <taxon>Pseudomonadati</taxon>
        <taxon>Pseudomonadota</taxon>
        <taxon>Gammaproteobacteria</taxon>
        <taxon>Oceanospirillales</taxon>
        <taxon>Saccharospirillaceae</taxon>
        <taxon>Saccharospirillum</taxon>
    </lineage>
</organism>
<feature type="transmembrane region" description="Helical" evidence="6">
    <location>
        <begin position="383"/>
        <end position="401"/>
    </location>
</feature>
<dbReference type="Pfam" id="PF02687">
    <property type="entry name" value="FtsX"/>
    <property type="match status" value="1"/>
</dbReference>
<name>A0A918K3X1_9GAMM</name>
<evidence type="ECO:0000256" key="1">
    <source>
        <dbReference type="ARBA" id="ARBA00004651"/>
    </source>
</evidence>
<feature type="domain" description="MacB-like periplasmic core" evidence="8">
    <location>
        <begin position="19"/>
        <end position="212"/>
    </location>
</feature>
<evidence type="ECO:0000256" key="2">
    <source>
        <dbReference type="ARBA" id="ARBA00022475"/>
    </source>
</evidence>
<dbReference type="RefSeq" id="WP_189607660.1">
    <property type="nucleotide sequence ID" value="NZ_BMXR01000003.1"/>
</dbReference>
<keyword evidence="4 6" id="KW-1133">Transmembrane helix</keyword>
<keyword evidence="2" id="KW-1003">Cell membrane</keyword>
<proteinExistence type="predicted"/>
<dbReference type="Proteomes" id="UP000626148">
    <property type="component" value="Unassembled WGS sequence"/>
</dbReference>
<dbReference type="Pfam" id="PF12704">
    <property type="entry name" value="MacB_PCD"/>
    <property type="match status" value="1"/>
</dbReference>
<evidence type="ECO:0000256" key="3">
    <source>
        <dbReference type="ARBA" id="ARBA00022692"/>
    </source>
</evidence>
<evidence type="ECO:0000256" key="4">
    <source>
        <dbReference type="ARBA" id="ARBA00022989"/>
    </source>
</evidence>
<dbReference type="PANTHER" id="PTHR43738">
    <property type="entry name" value="ABC TRANSPORTER, MEMBRANE PROTEIN"/>
    <property type="match status" value="1"/>
</dbReference>
<evidence type="ECO:0000313" key="9">
    <source>
        <dbReference type="EMBL" id="GGX47185.1"/>
    </source>
</evidence>
<reference evidence="9" key="2">
    <citation type="submission" date="2020-09" db="EMBL/GenBank/DDBJ databases">
        <authorList>
            <person name="Sun Q."/>
            <person name="Kim S."/>
        </authorList>
    </citation>
    <scope>NUCLEOTIDE SEQUENCE</scope>
    <source>
        <strain evidence="9">KCTC 22169</strain>
    </source>
</reference>
<dbReference type="InterPro" id="IPR003838">
    <property type="entry name" value="ABC3_permease_C"/>
</dbReference>
<keyword evidence="10" id="KW-1185">Reference proteome</keyword>
<dbReference type="EMBL" id="BMXR01000003">
    <property type="protein sequence ID" value="GGX47185.1"/>
    <property type="molecule type" value="Genomic_DNA"/>
</dbReference>
<keyword evidence="3 6" id="KW-0812">Transmembrane</keyword>
<comment type="subcellular location">
    <subcellularLocation>
        <location evidence="1">Cell membrane</location>
        <topology evidence="1">Multi-pass membrane protein</topology>
    </subcellularLocation>
</comment>